<name>A0ABQ0NMM6_9MYCO</name>
<feature type="chain" id="PRO_5046650264" evidence="1">
    <location>
        <begin position="26"/>
        <end position="75"/>
    </location>
</feature>
<sequence>MNRVIAAGLLALGGLMTTAVGVANADEVQVEGSYSTLAACETDGPHVEITQDNHLYTHWDCRQHGDGLYYLYLTN</sequence>
<reference evidence="3" key="1">
    <citation type="submission" date="2018-04" db="EMBL/GenBank/DDBJ databases">
        <title>Draft genome sequence of Mycobacterium montefiorense isolated from Japanese black salamander.</title>
        <authorList>
            <person name="Fukano H."/>
            <person name="Yoshida M."/>
            <person name="Shimizu A."/>
            <person name="Iwao H."/>
            <person name="Kurata O."/>
            <person name="Katayama Y."/>
            <person name="Omatsu T."/>
            <person name="Mizutani T."/>
            <person name="Wada S."/>
            <person name="Hoshino Y."/>
        </authorList>
    </citation>
    <scope>NUCLEOTIDE SEQUENCE [LARGE SCALE GENOMIC DNA]</scope>
    <source>
        <strain evidence="3">BS</strain>
    </source>
</reference>
<keyword evidence="1" id="KW-0732">Signal</keyword>
<dbReference type="RefSeq" id="WP_108922205.1">
    <property type="nucleotide sequence ID" value="NZ_BFCH01000017.1"/>
</dbReference>
<dbReference type="EMBL" id="BFCH01000017">
    <property type="protein sequence ID" value="GBG38143.1"/>
    <property type="molecule type" value="Genomic_DNA"/>
</dbReference>
<comment type="caution">
    <text evidence="2">The sequence shown here is derived from an EMBL/GenBank/DDBJ whole genome shotgun (WGS) entry which is preliminary data.</text>
</comment>
<evidence type="ECO:0000256" key="1">
    <source>
        <dbReference type="SAM" id="SignalP"/>
    </source>
</evidence>
<evidence type="ECO:0000313" key="3">
    <source>
        <dbReference type="Proteomes" id="UP000245060"/>
    </source>
</evidence>
<organism evidence="2 3">
    <name type="scientific">Mycobacterium montefiorense</name>
    <dbReference type="NCBI Taxonomy" id="154654"/>
    <lineage>
        <taxon>Bacteria</taxon>
        <taxon>Bacillati</taxon>
        <taxon>Actinomycetota</taxon>
        <taxon>Actinomycetes</taxon>
        <taxon>Mycobacteriales</taxon>
        <taxon>Mycobacteriaceae</taxon>
        <taxon>Mycobacterium</taxon>
        <taxon>Mycobacterium simiae complex</taxon>
    </lineage>
</organism>
<evidence type="ECO:0000313" key="2">
    <source>
        <dbReference type="EMBL" id="GBG38143.1"/>
    </source>
</evidence>
<keyword evidence="3" id="KW-1185">Reference proteome</keyword>
<proteinExistence type="predicted"/>
<feature type="signal peptide" evidence="1">
    <location>
        <begin position="1"/>
        <end position="25"/>
    </location>
</feature>
<gene>
    <name evidence="2" type="ORF">MmonteBS_25150</name>
</gene>
<protein>
    <submittedName>
        <fullName evidence="2">Uncharacterized protein</fullName>
    </submittedName>
</protein>
<dbReference type="Proteomes" id="UP000245060">
    <property type="component" value="Unassembled WGS sequence"/>
</dbReference>
<accession>A0ABQ0NMM6</accession>